<dbReference type="Proteomes" id="UP000784294">
    <property type="component" value="Unassembled WGS sequence"/>
</dbReference>
<organism evidence="1 2">
    <name type="scientific">Protopolystoma xenopodis</name>
    <dbReference type="NCBI Taxonomy" id="117903"/>
    <lineage>
        <taxon>Eukaryota</taxon>
        <taxon>Metazoa</taxon>
        <taxon>Spiralia</taxon>
        <taxon>Lophotrochozoa</taxon>
        <taxon>Platyhelminthes</taxon>
        <taxon>Monogenea</taxon>
        <taxon>Polyopisthocotylea</taxon>
        <taxon>Polystomatidea</taxon>
        <taxon>Polystomatidae</taxon>
        <taxon>Protopolystoma</taxon>
    </lineage>
</organism>
<accession>A0A3S5AMY4</accession>
<name>A0A3S5AMY4_9PLAT</name>
<gene>
    <name evidence="1" type="ORF">PXEA_LOCUS17608</name>
</gene>
<comment type="caution">
    <text evidence="1">The sequence shown here is derived from an EMBL/GenBank/DDBJ whole genome shotgun (WGS) entry which is preliminary data.</text>
</comment>
<reference evidence="1" key="1">
    <citation type="submission" date="2018-11" db="EMBL/GenBank/DDBJ databases">
        <authorList>
            <consortium name="Pathogen Informatics"/>
        </authorList>
    </citation>
    <scope>NUCLEOTIDE SEQUENCE</scope>
</reference>
<evidence type="ECO:0000313" key="1">
    <source>
        <dbReference type="EMBL" id="VEL24168.1"/>
    </source>
</evidence>
<protein>
    <submittedName>
        <fullName evidence="1">Uncharacterized protein</fullName>
    </submittedName>
</protein>
<proteinExistence type="predicted"/>
<sequence length="75" mass="7969">MLAFGYTMEPVTGDAAETGDCSATAHAAFQALQEGLKKPFRLAIKACCLPSDCCMLFAHSFVLCSATSLATTYRL</sequence>
<keyword evidence="2" id="KW-1185">Reference proteome</keyword>
<dbReference type="EMBL" id="CAAALY010066295">
    <property type="protein sequence ID" value="VEL24168.1"/>
    <property type="molecule type" value="Genomic_DNA"/>
</dbReference>
<evidence type="ECO:0000313" key="2">
    <source>
        <dbReference type="Proteomes" id="UP000784294"/>
    </source>
</evidence>
<dbReference type="AlphaFoldDB" id="A0A3S5AMY4"/>